<sequence length="92" mass="10466">MESRGNFEDLIAQLIARNQAQQVRHEQQMEGQRVRHDQLMAEQQQHTAVMRAELQQLITAQEAQAAANLVRRADPGRYPHSLGFVTISNESS</sequence>
<dbReference type="AlphaFoldDB" id="A0AAD7S282"/>
<dbReference type="Proteomes" id="UP001221898">
    <property type="component" value="Unassembled WGS sequence"/>
</dbReference>
<comment type="caution">
    <text evidence="1">The sequence shown here is derived from an EMBL/GenBank/DDBJ whole genome shotgun (WGS) entry which is preliminary data.</text>
</comment>
<proteinExistence type="predicted"/>
<reference evidence="1" key="1">
    <citation type="journal article" date="2023" name="Science">
        <title>Genome structures resolve the early diversification of teleost fishes.</title>
        <authorList>
            <person name="Parey E."/>
            <person name="Louis A."/>
            <person name="Montfort J."/>
            <person name="Bouchez O."/>
            <person name="Roques C."/>
            <person name="Iampietro C."/>
            <person name="Lluch J."/>
            <person name="Castinel A."/>
            <person name="Donnadieu C."/>
            <person name="Desvignes T."/>
            <person name="Floi Bucao C."/>
            <person name="Jouanno E."/>
            <person name="Wen M."/>
            <person name="Mejri S."/>
            <person name="Dirks R."/>
            <person name="Jansen H."/>
            <person name="Henkel C."/>
            <person name="Chen W.J."/>
            <person name="Zahm M."/>
            <person name="Cabau C."/>
            <person name="Klopp C."/>
            <person name="Thompson A.W."/>
            <person name="Robinson-Rechavi M."/>
            <person name="Braasch I."/>
            <person name="Lecointre G."/>
            <person name="Bobe J."/>
            <person name="Postlethwait J.H."/>
            <person name="Berthelot C."/>
            <person name="Roest Crollius H."/>
            <person name="Guiguen Y."/>
        </authorList>
    </citation>
    <scope>NUCLEOTIDE SEQUENCE</scope>
    <source>
        <strain evidence="1">NC1722</strain>
    </source>
</reference>
<organism evidence="1 2">
    <name type="scientific">Aldrovandia affinis</name>
    <dbReference type="NCBI Taxonomy" id="143900"/>
    <lineage>
        <taxon>Eukaryota</taxon>
        <taxon>Metazoa</taxon>
        <taxon>Chordata</taxon>
        <taxon>Craniata</taxon>
        <taxon>Vertebrata</taxon>
        <taxon>Euteleostomi</taxon>
        <taxon>Actinopterygii</taxon>
        <taxon>Neopterygii</taxon>
        <taxon>Teleostei</taxon>
        <taxon>Notacanthiformes</taxon>
        <taxon>Halosauridae</taxon>
        <taxon>Aldrovandia</taxon>
    </lineage>
</organism>
<keyword evidence="2" id="KW-1185">Reference proteome</keyword>
<accession>A0AAD7S282</accession>
<name>A0AAD7S282_9TELE</name>
<dbReference type="EMBL" id="JAINUG010000126">
    <property type="protein sequence ID" value="KAJ8394402.1"/>
    <property type="molecule type" value="Genomic_DNA"/>
</dbReference>
<evidence type="ECO:0000313" key="2">
    <source>
        <dbReference type="Proteomes" id="UP001221898"/>
    </source>
</evidence>
<evidence type="ECO:0000313" key="1">
    <source>
        <dbReference type="EMBL" id="KAJ8394402.1"/>
    </source>
</evidence>
<gene>
    <name evidence="1" type="ORF">AAFF_G00046130</name>
</gene>
<protein>
    <submittedName>
        <fullName evidence="1">Uncharacterized protein</fullName>
    </submittedName>
</protein>